<feature type="region of interest" description="Disordered" evidence="3">
    <location>
        <begin position="172"/>
        <end position="191"/>
    </location>
</feature>
<name>A0A8T3A1U5_DENNO</name>
<comment type="similarity">
    <text evidence="2">Belongs to the IQD family.</text>
</comment>
<evidence type="ECO:0000259" key="4">
    <source>
        <dbReference type="Pfam" id="PF13178"/>
    </source>
</evidence>
<dbReference type="SMR" id="A0A8T3A1U5"/>
<evidence type="ECO:0000313" key="5">
    <source>
        <dbReference type="EMBL" id="KAI0488348.1"/>
    </source>
</evidence>
<organism evidence="5 6">
    <name type="scientific">Dendrobium nobile</name>
    <name type="common">Orchid</name>
    <dbReference type="NCBI Taxonomy" id="94219"/>
    <lineage>
        <taxon>Eukaryota</taxon>
        <taxon>Viridiplantae</taxon>
        <taxon>Streptophyta</taxon>
        <taxon>Embryophyta</taxon>
        <taxon>Tracheophyta</taxon>
        <taxon>Spermatophyta</taxon>
        <taxon>Magnoliopsida</taxon>
        <taxon>Liliopsida</taxon>
        <taxon>Asparagales</taxon>
        <taxon>Orchidaceae</taxon>
        <taxon>Epidendroideae</taxon>
        <taxon>Malaxideae</taxon>
        <taxon>Dendrobiinae</taxon>
        <taxon>Dendrobium</taxon>
    </lineage>
</organism>
<keyword evidence="6" id="KW-1185">Reference proteome</keyword>
<comment type="caution">
    <text evidence="5">The sequence shown here is derived from an EMBL/GenBank/DDBJ whole genome shotgun (WGS) entry which is preliminary data.</text>
</comment>
<sequence length="301" mass="33638">MLLGTILKARRALRALKGLVKLQALVRGNIVRKQAAETLRCMNALVRVQAKACACRALHSKTSSSSKSSHSNPGPATPEKYEAAIRSIAWKRNSLKKTRGTDVIFRERNQSANSDWFYQCTEERYWNLSKAFKQPIDNEKLRFYSKQKNCVCHIQSSCCSVKSNYSARSLATEPKSLSTPNSSSLDPHQLSSGESAQYYSAASQHVNSRKGPFTPVKTECSRSLFKVYSNYANYMANTESSMAKSRSQSAPRQRPDYEKTKALRRLSTQAKAASVQRSSKFANVAYSGSGRLDILEMPMCM</sequence>
<dbReference type="AlphaFoldDB" id="A0A8T3A1U5"/>
<evidence type="ECO:0000256" key="1">
    <source>
        <dbReference type="ARBA" id="ARBA00022860"/>
    </source>
</evidence>
<evidence type="ECO:0000313" key="6">
    <source>
        <dbReference type="Proteomes" id="UP000829196"/>
    </source>
</evidence>
<feature type="domain" description="DUF4005" evidence="4">
    <location>
        <begin position="203"/>
        <end position="288"/>
    </location>
</feature>
<proteinExistence type="inferred from homology"/>
<dbReference type="PANTHER" id="PTHR32295">
    <property type="entry name" value="IQ-DOMAIN 5-RELATED"/>
    <property type="match status" value="1"/>
</dbReference>
<reference evidence="5" key="1">
    <citation type="journal article" date="2022" name="Front. Genet.">
        <title>Chromosome-Scale Assembly of the Dendrobium nobile Genome Provides Insights Into the Molecular Mechanism of the Biosynthesis of the Medicinal Active Ingredient of Dendrobium.</title>
        <authorList>
            <person name="Xu Q."/>
            <person name="Niu S.-C."/>
            <person name="Li K.-L."/>
            <person name="Zheng P.-J."/>
            <person name="Zhang X.-J."/>
            <person name="Jia Y."/>
            <person name="Liu Y."/>
            <person name="Niu Y.-X."/>
            <person name="Yu L.-H."/>
            <person name="Chen D.-F."/>
            <person name="Zhang G.-Q."/>
        </authorList>
    </citation>
    <scope>NUCLEOTIDE SEQUENCE</scope>
    <source>
        <tissue evidence="5">Leaf</tissue>
    </source>
</reference>
<dbReference type="Pfam" id="PF13178">
    <property type="entry name" value="DUF4005"/>
    <property type="match status" value="1"/>
</dbReference>
<dbReference type="Proteomes" id="UP000829196">
    <property type="component" value="Unassembled WGS sequence"/>
</dbReference>
<dbReference type="GO" id="GO:0005516">
    <property type="term" value="F:calmodulin binding"/>
    <property type="evidence" value="ECO:0007669"/>
    <property type="project" value="UniProtKB-KW"/>
</dbReference>
<gene>
    <name evidence="5" type="ORF">KFK09_028177</name>
</gene>
<protein>
    <recommendedName>
        <fullName evidence="4">DUF4005 domain-containing protein</fullName>
    </recommendedName>
</protein>
<dbReference type="EMBL" id="JAGYWB010000019">
    <property type="protein sequence ID" value="KAI0488348.1"/>
    <property type="molecule type" value="Genomic_DNA"/>
</dbReference>
<evidence type="ECO:0000256" key="2">
    <source>
        <dbReference type="ARBA" id="ARBA00024341"/>
    </source>
</evidence>
<dbReference type="PANTHER" id="PTHR32295:SF11">
    <property type="entry name" value="PROTEIN IQ-DOMAIN 22"/>
    <property type="match status" value="1"/>
</dbReference>
<accession>A0A8T3A1U5</accession>
<dbReference type="OrthoDB" id="1686972at2759"/>
<keyword evidence="1" id="KW-0112">Calmodulin-binding</keyword>
<dbReference type="PROSITE" id="PS50096">
    <property type="entry name" value="IQ"/>
    <property type="match status" value="1"/>
</dbReference>
<evidence type="ECO:0000256" key="3">
    <source>
        <dbReference type="SAM" id="MobiDB-lite"/>
    </source>
</evidence>
<dbReference type="InterPro" id="IPR025064">
    <property type="entry name" value="DUF4005"/>
</dbReference>